<feature type="region of interest" description="Disordered" evidence="2">
    <location>
        <begin position="576"/>
        <end position="595"/>
    </location>
</feature>
<dbReference type="PANTHER" id="PTHR10566">
    <property type="entry name" value="CHAPERONE-ACTIVITY OF BC1 COMPLEX CABC1 -RELATED"/>
    <property type="match status" value="1"/>
</dbReference>
<dbReference type="Gene3D" id="1.10.510.10">
    <property type="entry name" value="Transferase(Phosphotransferase) domain 1"/>
    <property type="match status" value="1"/>
</dbReference>
<dbReference type="InterPro" id="IPR050154">
    <property type="entry name" value="UbiB_kinase"/>
</dbReference>
<keyword evidence="6" id="KW-1185">Reference proteome</keyword>
<evidence type="ECO:0000256" key="2">
    <source>
        <dbReference type="SAM" id="MobiDB-lite"/>
    </source>
</evidence>
<dbReference type="OrthoDB" id="427480at2759"/>
<evidence type="ECO:0000313" key="5">
    <source>
        <dbReference type="EMBL" id="BAM81764.1"/>
    </source>
</evidence>
<feature type="transmembrane region" description="Helical" evidence="3">
    <location>
        <begin position="760"/>
        <end position="784"/>
    </location>
</feature>
<dbReference type="eggNOG" id="KOG1235">
    <property type="taxonomic scope" value="Eukaryota"/>
</dbReference>
<gene>
    <name evidence="5" type="ORF">CYME_CMP122C</name>
</gene>
<evidence type="ECO:0000256" key="1">
    <source>
        <dbReference type="ARBA" id="ARBA00009670"/>
    </source>
</evidence>
<dbReference type="RefSeq" id="XP_005537800.1">
    <property type="nucleotide sequence ID" value="XM_005537743.1"/>
</dbReference>
<accession>M1V9V6</accession>
<proteinExistence type="inferred from homology"/>
<dbReference type="Pfam" id="PF03109">
    <property type="entry name" value="ABC1"/>
    <property type="match status" value="1"/>
</dbReference>
<keyword evidence="3" id="KW-0472">Membrane</keyword>
<dbReference type="InterPro" id="IPR004147">
    <property type="entry name" value="ABC1_dom"/>
</dbReference>
<dbReference type="HOGENOM" id="CLU_006533_0_3_1"/>
<dbReference type="AlphaFoldDB" id="M1V9V6"/>
<evidence type="ECO:0000259" key="4">
    <source>
        <dbReference type="Pfam" id="PF03109"/>
    </source>
</evidence>
<dbReference type="Gramene" id="CMP122CT">
    <property type="protein sequence ID" value="CMP122CT"/>
    <property type="gene ID" value="CMP122C"/>
</dbReference>
<evidence type="ECO:0000256" key="3">
    <source>
        <dbReference type="SAM" id="Phobius"/>
    </source>
</evidence>
<feature type="domain" description="ABC1 atypical kinase-like" evidence="4">
    <location>
        <begin position="279"/>
        <end position="529"/>
    </location>
</feature>
<keyword evidence="3" id="KW-0812">Transmembrane</keyword>
<dbReference type="CDD" id="cd05121">
    <property type="entry name" value="ABC1_ADCK3-like"/>
    <property type="match status" value="1"/>
</dbReference>
<reference evidence="5 6" key="1">
    <citation type="journal article" date="2004" name="Nature">
        <title>Genome sequence of the ultrasmall unicellular red alga Cyanidioschyzon merolae 10D.</title>
        <authorList>
            <person name="Matsuzaki M."/>
            <person name="Misumi O."/>
            <person name="Shin-i T."/>
            <person name="Maruyama S."/>
            <person name="Takahara M."/>
            <person name="Miyagishima S."/>
            <person name="Mori T."/>
            <person name="Nishida K."/>
            <person name="Yagisawa F."/>
            <person name="Nishida K."/>
            <person name="Yoshida Y."/>
            <person name="Nishimura Y."/>
            <person name="Nakao S."/>
            <person name="Kobayashi T."/>
            <person name="Momoyama Y."/>
            <person name="Higashiyama T."/>
            <person name="Minoda A."/>
            <person name="Sano M."/>
            <person name="Nomoto H."/>
            <person name="Oishi K."/>
            <person name="Hayashi H."/>
            <person name="Ohta F."/>
            <person name="Nishizaka S."/>
            <person name="Haga S."/>
            <person name="Miura S."/>
            <person name="Morishita T."/>
            <person name="Kabeya Y."/>
            <person name="Terasawa K."/>
            <person name="Suzuki Y."/>
            <person name="Ishii Y."/>
            <person name="Asakawa S."/>
            <person name="Takano H."/>
            <person name="Ohta N."/>
            <person name="Kuroiwa H."/>
            <person name="Tanaka K."/>
            <person name="Shimizu N."/>
            <person name="Sugano S."/>
            <person name="Sato N."/>
            <person name="Nozaki H."/>
            <person name="Ogasawara N."/>
            <person name="Kohara Y."/>
            <person name="Kuroiwa T."/>
        </authorList>
    </citation>
    <scope>NUCLEOTIDE SEQUENCE [LARGE SCALE GENOMIC DNA]</scope>
    <source>
        <strain evidence="5 6">10D</strain>
    </source>
</reference>
<protein>
    <recommendedName>
        <fullName evidence="4">ABC1 atypical kinase-like domain-containing protein</fullName>
    </recommendedName>
</protein>
<dbReference type="KEGG" id="cme:CYME_CMP122C"/>
<keyword evidence="3" id="KW-1133">Transmembrane helix</keyword>
<dbReference type="PANTHER" id="PTHR10566:SF113">
    <property type="entry name" value="PROTEIN ACTIVITY OF BC1 COMPLEX KINASE 7, CHLOROPLASTIC"/>
    <property type="match status" value="1"/>
</dbReference>
<name>M1V9V6_CYAM1</name>
<evidence type="ECO:0000313" key="6">
    <source>
        <dbReference type="Proteomes" id="UP000007014"/>
    </source>
</evidence>
<dbReference type="InterPro" id="IPR011009">
    <property type="entry name" value="Kinase-like_dom_sf"/>
</dbReference>
<dbReference type="EMBL" id="AP006498">
    <property type="protein sequence ID" value="BAM81764.1"/>
    <property type="molecule type" value="Genomic_DNA"/>
</dbReference>
<dbReference type="OMA" id="WVAIFDE"/>
<sequence>MTLGFIVPVPRTQRWAAHSIWLGATDRVPHPRSAVAAGNAIVRRTRLVGAGAQPQRLKRGTLASLRSVHGGSGHVWDNVSCANSGSTESGDLTRNRFAVHRRLGSSEWRRTWSERLAGARRFLVERARTTLRRSPQLLRETRQQVQRGAVWCEQRLRLLAANMLKYLEWMSKLRQRRRARSPSAEWGLVLEAGWARRGFGSPASRAVEIWSFALHQVWMELRLRRVQDSKQRAALRRRNARALKEGLLRLGPTFIKLGQLASTRVDLFPREYIEELVSLQDRVPPFNIRVVRQIIREDLGRDIEELFDTFEEEPMAAASLGQVHKARINGQDVAVKVQRAGLRELFDVDLKNLRLLAQMLDWLDPKTDGASRNWVEIYNESARLLYEEIDYENEAQNAREFADNFERSTRAFGGANDWVRVPRILDAYTSKRVLVMEYVKGTKISAVEALDALGLDRKLLAERLGRFFLEQTLRHGFIHCDPHPGNIAVDEEGRLLVYDFGMCQRLTAKVRRAVVNLVFATYENDVAAFVDALAEMGVLKQTADRLTVYRIARYFLKAFRERLDGTAVQLGGVAGAEATGEQPPAPETTTNPLPSLPVVDRKLARQMTLEKRLSAIGEELLAVADDQPFQFPAVFTFVFRALTSIDGAAKALDPAFDITRLTKPYLRDLIDLRDGSIAKTALKTATKALGWRKEDLASVVTQPRKVAYIESVLRKIETGDLKIRVRTLEIERSFKLLSVMVEILGHGMLASIFMNMALAGVFASACYLGAAVCGVRALVGFLNLRIIQQRQAKYARGGN</sequence>
<dbReference type="SUPFAM" id="SSF56112">
    <property type="entry name" value="Protein kinase-like (PK-like)"/>
    <property type="match status" value="1"/>
</dbReference>
<dbReference type="Proteomes" id="UP000007014">
    <property type="component" value="Chromosome 16"/>
</dbReference>
<organism evidence="5 6">
    <name type="scientific">Cyanidioschyzon merolae (strain NIES-3377 / 10D)</name>
    <name type="common">Unicellular red alga</name>
    <dbReference type="NCBI Taxonomy" id="280699"/>
    <lineage>
        <taxon>Eukaryota</taxon>
        <taxon>Rhodophyta</taxon>
        <taxon>Bangiophyceae</taxon>
        <taxon>Cyanidiales</taxon>
        <taxon>Cyanidiaceae</taxon>
        <taxon>Cyanidioschyzon</taxon>
    </lineage>
</organism>
<dbReference type="GeneID" id="16996041"/>
<comment type="similarity">
    <text evidence="1">Belongs to the protein kinase superfamily. ADCK protein kinase family.</text>
</comment>
<reference evidence="5 6" key="2">
    <citation type="journal article" date="2007" name="BMC Biol.">
        <title>A 100%-complete sequence reveals unusually simple genomic features in the hot-spring red alga Cyanidioschyzon merolae.</title>
        <authorList>
            <person name="Nozaki H."/>
            <person name="Takano H."/>
            <person name="Misumi O."/>
            <person name="Terasawa K."/>
            <person name="Matsuzaki M."/>
            <person name="Maruyama S."/>
            <person name="Nishida K."/>
            <person name="Yagisawa F."/>
            <person name="Yoshida Y."/>
            <person name="Fujiwara T."/>
            <person name="Takio S."/>
            <person name="Tamura K."/>
            <person name="Chung S.J."/>
            <person name="Nakamura S."/>
            <person name="Kuroiwa H."/>
            <person name="Tanaka K."/>
            <person name="Sato N."/>
            <person name="Kuroiwa T."/>
        </authorList>
    </citation>
    <scope>NUCLEOTIDE SEQUENCE [LARGE SCALE GENOMIC DNA]</scope>
    <source>
        <strain evidence="5 6">10D</strain>
    </source>
</reference>